<accession>A0ABP7Q2N3</accession>
<evidence type="ECO:0008006" key="3">
    <source>
        <dbReference type="Google" id="ProtNLM"/>
    </source>
</evidence>
<dbReference type="PANTHER" id="PTHR34301">
    <property type="entry name" value="DNA-BINDING PROTEIN-RELATED"/>
    <property type="match status" value="1"/>
</dbReference>
<proteinExistence type="predicted"/>
<dbReference type="EMBL" id="BAABBO010000018">
    <property type="protein sequence ID" value="GAA3975485.1"/>
    <property type="molecule type" value="Genomic_DNA"/>
</dbReference>
<dbReference type="Proteomes" id="UP001501337">
    <property type="component" value="Unassembled WGS sequence"/>
</dbReference>
<protein>
    <recommendedName>
        <fullName evidence="3">ATPase domain-containing protein</fullName>
    </recommendedName>
</protein>
<dbReference type="InterPro" id="IPR027417">
    <property type="entry name" value="P-loop_NTPase"/>
</dbReference>
<dbReference type="SUPFAM" id="SSF52540">
    <property type="entry name" value="P-loop containing nucleoside triphosphate hydrolases"/>
    <property type="match status" value="1"/>
</dbReference>
<dbReference type="PANTHER" id="PTHR34301:SF8">
    <property type="entry name" value="ATPASE DOMAIN-CONTAINING PROTEIN"/>
    <property type="match status" value="1"/>
</dbReference>
<gene>
    <name evidence="1" type="ORF">GCM10022278_35500</name>
</gene>
<dbReference type="Gene3D" id="3.40.50.300">
    <property type="entry name" value="P-loop containing nucleotide triphosphate hydrolases"/>
    <property type="match status" value="1"/>
</dbReference>
<organism evidence="1 2">
    <name type="scientific">Allohahella marinimesophila</name>
    <dbReference type="NCBI Taxonomy" id="1054972"/>
    <lineage>
        <taxon>Bacteria</taxon>
        <taxon>Pseudomonadati</taxon>
        <taxon>Pseudomonadota</taxon>
        <taxon>Gammaproteobacteria</taxon>
        <taxon>Oceanospirillales</taxon>
        <taxon>Hahellaceae</taxon>
        <taxon>Allohahella</taxon>
    </lineage>
</organism>
<sequence length="369" mass="42087">MAIQWHYRRSDLTDVFLSTFTAASTSTLTLFAPRRMGKTEFILYDLIPVANERGFLPVYVSFWEHRNDPVRCLQAGLSQAQRDLNWAQKLRTIEFSPKNFKLAGAGLSASVELPSASTLKTPDDNQLAALRDSFNQLLTVNKPILLCLDEVQHLATDTTFEPLVYFLRTIIDRHREQLKVVYTGSSRDGLQRLFRRRKAPLFQSSSQIDLPELGASFVQHILTAFTEASGRQVQLNEALSAFRSVKKVPFEFRQIIDIMLRAGISDIAKVTESYLSDSIDTAGYEEAWDTLKPIDRAILVRLLTTGRGLYSDEARVFIADYLGLPLEDVTKYGIQNAVNRMRGVYITRIEQGVWDFEDQQFRDWICEQA</sequence>
<evidence type="ECO:0000313" key="1">
    <source>
        <dbReference type="EMBL" id="GAA3975485.1"/>
    </source>
</evidence>
<dbReference type="RefSeq" id="WP_344808895.1">
    <property type="nucleotide sequence ID" value="NZ_BAABBO010000018.1"/>
</dbReference>
<comment type="caution">
    <text evidence="1">The sequence shown here is derived from an EMBL/GenBank/DDBJ whole genome shotgun (WGS) entry which is preliminary data.</text>
</comment>
<name>A0ABP7Q2N3_9GAMM</name>
<evidence type="ECO:0000313" key="2">
    <source>
        <dbReference type="Proteomes" id="UP001501337"/>
    </source>
</evidence>
<keyword evidence="2" id="KW-1185">Reference proteome</keyword>
<reference evidence="2" key="1">
    <citation type="journal article" date="2019" name="Int. J. Syst. Evol. Microbiol.">
        <title>The Global Catalogue of Microorganisms (GCM) 10K type strain sequencing project: providing services to taxonomists for standard genome sequencing and annotation.</title>
        <authorList>
            <consortium name="The Broad Institute Genomics Platform"/>
            <consortium name="The Broad Institute Genome Sequencing Center for Infectious Disease"/>
            <person name="Wu L."/>
            <person name="Ma J."/>
        </authorList>
    </citation>
    <scope>NUCLEOTIDE SEQUENCE [LARGE SCALE GENOMIC DNA]</scope>
    <source>
        <strain evidence="2">JCM 17555</strain>
    </source>
</reference>